<dbReference type="AlphaFoldDB" id="A0AAD5MMJ1"/>
<comment type="caution">
    <text evidence="2">The sequence shown here is derived from an EMBL/GenBank/DDBJ whole genome shotgun (WGS) entry which is preliminary data.</text>
</comment>
<sequence length="124" mass="14449">MKEERCGRYSFFAGLWCGACMNSIVLIIDRLLEVSNKHMIQMEPQDNWNPRIGESKSVPHKQRCCKILLKNSYEAWKSATDQHGHKNRNINTRLTDFIRAVKLRLRILRTQIDLIISSAAALFF</sequence>
<reference evidence="2" key="1">
    <citation type="submission" date="2021-06" db="EMBL/GenBank/DDBJ databases">
        <title>Parelaphostrongylus tenuis whole genome reference sequence.</title>
        <authorList>
            <person name="Garwood T.J."/>
            <person name="Larsen P.A."/>
            <person name="Fountain-Jones N.M."/>
            <person name="Garbe J.R."/>
            <person name="Macchietto M.G."/>
            <person name="Kania S.A."/>
            <person name="Gerhold R.W."/>
            <person name="Richards J.E."/>
            <person name="Wolf T.M."/>
        </authorList>
    </citation>
    <scope>NUCLEOTIDE SEQUENCE</scope>
    <source>
        <strain evidence="2">MNPRO001-30</strain>
        <tissue evidence="2">Meninges</tissue>
    </source>
</reference>
<keyword evidence="1" id="KW-1133">Transmembrane helix</keyword>
<feature type="transmembrane region" description="Helical" evidence="1">
    <location>
        <begin position="12"/>
        <end position="32"/>
    </location>
</feature>
<name>A0AAD5MMJ1_PARTN</name>
<keyword evidence="1" id="KW-0472">Membrane</keyword>
<dbReference type="EMBL" id="JAHQIW010000223">
    <property type="protein sequence ID" value="KAJ1346799.1"/>
    <property type="molecule type" value="Genomic_DNA"/>
</dbReference>
<evidence type="ECO:0000256" key="1">
    <source>
        <dbReference type="SAM" id="Phobius"/>
    </source>
</evidence>
<gene>
    <name evidence="2" type="ORF">KIN20_001698</name>
</gene>
<evidence type="ECO:0000313" key="3">
    <source>
        <dbReference type="Proteomes" id="UP001196413"/>
    </source>
</evidence>
<evidence type="ECO:0000313" key="2">
    <source>
        <dbReference type="EMBL" id="KAJ1346799.1"/>
    </source>
</evidence>
<keyword evidence="1" id="KW-0812">Transmembrane</keyword>
<organism evidence="2 3">
    <name type="scientific">Parelaphostrongylus tenuis</name>
    <name type="common">Meningeal worm</name>
    <dbReference type="NCBI Taxonomy" id="148309"/>
    <lineage>
        <taxon>Eukaryota</taxon>
        <taxon>Metazoa</taxon>
        <taxon>Ecdysozoa</taxon>
        <taxon>Nematoda</taxon>
        <taxon>Chromadorea</taxon>
        <taxon>Rhabditida</taxon>
        <taxon>Rhabditina</taxon>
        <taxon>Rhabditomorpha</taxon>
        <taxon>Strongyloidea</taxon>
        <taxon>Metastrongylidae</taxon>
        <taxon>Parelaphostrongylus</taxon>
    </lineage>
</organism>
<dbReference type="Proteomes" id="UP001196413">
    <property type="component" value="Unassembled WGS sequence"/>
</dbReference>
<keyword evidence="3" id="KW-1185">Reference proteome</keyword>
<proteinExistence type="predicted"/>
<accession>A0AAD5MMJ1</accession>
<protein>
    <submittedName>
        <fullName evidence="2">Uncharacterized protein</fullName>
    </submittedName>
</protein>